<evidence type="ECO:0000256" key="5">
    <source>
        <dbReference type="PROSITE-ProRule" id="PRU00043"/>
    </source>
</evidence>
<comment type="caution">
    <text evidence="7">The sequence shown here is derived from an EMBL/GenBank/DDBJ whole genome shotgun (WGS) entry which is preliminary data.</text>
</comment>
<dbReference type="InterPro" id="IPR015919">
    <property type="entry name" value="Cadherin-like_sf"/>
</dbReference>
<evidence type="ECO:0000256" key="2">
    <source>
        <dbReference type="ARBA" id="ARBA00022737"/>
    </source>
</evidence>
<evidence type="ECO:0000259" key="6">
    <source>
        <dbReference type="PROSITE" id="PS50268"/>
    </source>
</evidence>
<dbReference type="GO" id="GO:0045296">
    <property type="term" value="F:cadherin binding"/>
    <property type="evidence" value="ECO:0007669"/>
    <property type="project" value="TreeGrafter"/>
</dbReference>
<dbReference type="Pfam" id="PF00028">
    <property type="entry name" value="Cadherin"/>
    <property type="match status" value="1"/>
</dbReference>
<keyword evidence="3 5" id="KW-0106">Calcium</keyword>
<reference evidence="7" key="1">
    <citation type="journal article" date="2019" name="bioRxiv">
        <title>The Genome of the Zebra Mussel, Dreissena polymorpha: A Resource for Invasive Species Research.</title>
        <authorList>
            <person name="McCartney M.A."/>
            <person name="Auch B."/>
            <person name="Kono T."/>
            <person name="Mallez S."/>
            <person name="Zhang Y."/>
            <person name="Obille A."/>
            <person name="Becker A."/>
            <person name="Abrahante J.E."/>
            <person name="Garbe J."/>
            <person name="Badalamenti J.P."/>
            <person name="Herman A."/>
            <person name="Mangelson H."/>
            <person name="Liachko I."/>
            <person name="Sullivan S."/>
            <person name="Sone E.D."/>
            <person name="Koren S."/>
            <person name="Silverstein K.A.T."/>
            <person name="Beckman K.B."/>
            <person name="Gohl D.M."/>
        </authorList>
    </citation>
    <scope>NUCLEOTIDE SEQUENCE</scope>
    <source>
        <strain evidence="7">Duluth1</strain>
        <tissue evidence="7">Whole animal</tissue>
    </source>
</reference>
<dbReference type="InterPro" id="IPR039808">
    <property type="entry name" value="Cadherin"/>
</dbReference>
<gene>
    <name evidence="7" type="ORF">DPMN_004360</name>
</gene>
<dbReference type="GO" id="GO:0016342">
    <property type="term" value="C:catenin complex"/>
    <property type="evidence" value="ECO:0007669"/>
    <property type="project" value="TreeGrafter"/>
</dbReference>
<dbReference type="GO" id="GO:0008013">
    <property type="term" value="F:beta-catenin binding"/>
    <property type="evidence" value="ECO:0007669"/>
    <property type="project" value="TreeGrafter"/>
</dbReference>
<name>A0A9D4MQ73_DREPO</name>
<dbReference type="PROSITE" id="PS50268">
    <property type="entry name" value="CADHERIN_2"/>
    <property type="match status" value="1"/>
</dbReference>
<dbReference type="EMBL" id="JAIWYP010000001">
    <property type="protein sequence ID" value="KAH3880446.1"/>
    <property type="molecule type" value="Genomic_DNA"/>
</dbReference>
<evidence type="ECO:0000256" key="4">
    <source>
        <dbReference type="ARBA" id="ARBA00023136"/>
    </source>
</evidence>
<accession>A0A9D4MQ73</accession>
<feature type="domain" description="Cadherin" evidence="6">
    <location>
        <begin position="11"/>
        <end position="68"/>
    </location>
</feature>
<evidence type="ECO:0000313" key="8">
    <source>
        <dbReference type="Proteomes" id="UP000828390"/>
    </source>
</evidence>
<keyword evidence="2" id="KW-0677">Repeat</keyword>
<dbReference type="SMART" id="SM00112">
    <property type="entry name" value="CA"/>
    <property type="match status" value="1"/>
</dbReference>
<dbReference type="PANTHER" id="PTHR24027">
    <property type="entry name" value="CADHERIN-23"/>
    <property type="match status" value="1"/>
</dbReference>
<evidence type="ECO:0000256" key="3">
    <source>
        <dbReference type="ARBA" id="ARBA00022837"/>
    </source>
</evidence>
<reference evidence="7" key="2">
    <citation type="submission" date="2020-11" db="EMBL/GenBank/DDBJ databases">
        <authorList>
            <person name="McCartney M.A."/>
            <person name="Auch B."/>
            <person name="Kono T."/>
            <person name="Mallez S."/>
            <person name="Becker A."/>
            <person name="Gohl D.M."/>
            <person name="Silverstein K.A.T."/>
            <person name="Koren S."/>
            <person name="Bechman K.B."/>
            <person name="Herman A."/>
            <person name="Abrahante J.E."/>
            <person name="Garbe J."/>
        </authorList>
    </citation>
    <scope>NUCLEOTIDE SEQUENCE</scope>
    <source>
        <strain evidence="7">Duluth1</strain>
        <tissue evidence="7">Whole animal</tissue>
    </source>
</reference>
<dbReference type="PANTHER" id="PTHR24027:SF438">
    <property type="entry name" value="CADHERIN 23"/>
    <property type="match status" value="1"/>
</dbReference>
<evidence type="ECO:0000256" key="1">
    <source>
        <dbReference type="ARBA" id="ARBA00004370"/>
    </source>
</evidence>
<dbReference type="Proteomes" id="UP000828390">
    <property type="component" value="Unassembled WGS sequence"/>
</dbReference>
<sequence>MIAVGNGDGKFALDPTSGAISVLGSLDYETLTTYPLTVKAADGGSPSKTVTAVVTITVTGVSDEKPTCTTNSFFESITEPGVLTSQTVSEVK</sequence>
<dbReference type="GO" id="GO:0005509">
    <property type="term" value="F:calcium ion binding"/>
    <property type="evidence" value="ECO:0007669"/>
    <property type="project" value="UniProtKB-UniRule"/>
</dbReference>
<dbReference type="InterPro" id="IPR002126">
    <property type="entry name" value="Cadherin-like_dom"/>
</dbReference>
<protein>
    <recommendedName>
        <fullName evidence="6">Cadherin domain-containing protein</fullName>
    </recommendedName>
</protein>
<dbReference type="Gene3D" id="2.60.40.60">
    <property type="entry name" value="Cadherins"/>
    <property type="match status" value="1"/>
</dbReference>
<dbReference type="GO" id="GO:0016477">
    <property type="term" value="P:cell migration"/>
    <property type="evidence" value="ECO:0007669"/>
    <property type="project" value="TreeGrafter"/>
</dbReference>
<comment type="subcellular location">
    <subcellularLocation>
        <location evidence="1">Membrane</location>
    </subcellularLocation>
</comment>
<keyword evidence="4" id="KW-0472">Membrane</keyword>
<dbReference type="GO" id="GO:0007156">
    <property type="term" value="P:homophilic cell adhesion via plasma membrane adhesion molecules"/>
    <property type="evidence" value="ECO:0007669"/>
    <property type="project" value="InterPro"/>
</dbReference>
<proteinExistence type="predicted"/>
<keyword evidence="8" id="KW-1185">Reference proteome</keyword>
<evidence type="ECO:0000313" key="7">
    <source>
        <dbReference type="EMBL" id="KAH3880446.1"/>
    </source>
</evidence>
<dbReference type="CDD" id="cd11304">
    <property type="entry name" value="Cadherin_repeat"/>
    <property type="match status" value="1"/>
</dbReference>
<organism evidence="7 8">
    <name type="scientific">Dreissena polymorpha</name>
    <name type="common">Zebra mussel</name>
    <name type="synonym">Mytilus polymorpha</name>
    <dbReference type="NCBI Taxonomy" id="45954"/>
    <lineage>
        <taxon>Eukaryota</taxon>
        <taxon>Metazoa</taxon>
        <taxon>Spiralia</taxon>
        <taxon>Lophotrochozoa</taxon>
        <taxon>Mollusca</taxon>
        <taxon>Bivalvia</taxon>
        <taxon>Autobranchia</taxon>
        <taxon>Heteroconchia</taxon>
        <taxon>Euheterodonta</taxon>
        <taxon>Imparidentia</taxon>
        <taxon>Neoheterodontei</taxon>
        <taxon>Myida</taxon>
        <taxon>Dreissenoidea</taxon>
        <taxon>Dreissenidae</taxon>
        <taxon>Dreissena</taxon>
    </lineage>
</organism>
<dbReference type="AlphaFoldDB" id="A0A9D4MQ73"/>
<dbReference type="SUPFAM" id="SSF49313">
    <property type="entry name" value="Cadherin-like"/>
    <property type="match status" value="1"/>
</dbReference>